<comment type="caution">
    <text evidence="1">The sequence shown here is derived from an EMBL/GenBank/DDBJ whole genome shotgun (WGS) entry which is preliminary data.</text>
</comment>
<dbReference type="EMBL" id="JAACNO010000517">
    <property type="protein sequence ID" value="KAF4147079.1"/>
    <property type="molecule type" value="Genomic_DNA"/>
</dbReference>
<gene>
    <name evidence="1" type="ORF">GN958_ATG03708</name>
</gene>
<feature type="non-terminal residue" evidence="1">
    <location>
        <position position="99"/>
    </location>
</feature>
<name>A0A8S9V796_PHYIN</name>
<dbReference type="AlphaFoldDB" id="A0A8S9V796"/>
<dbReference type="Proteomes" id="UP000704712">
    <property type="component" value="Unassembled WGS sequence"/>
</dbReference>
<protein>
    <submittedName>
        <fullName evidence="1">Uncharacterized protein</fullName>
    </submittedName>
</protein>
<reference evidence="1" key="1">
    <citation type="submission" date="2020-03" db="EMBL/GenBank/DDBJ databases">
        <title>Hybrid Assembly of Korean Phytophthora infestans isolates.</title>
        <authorList>
            <person name="Prokchorchik M."/>
            <person name="Lee Y."/>
            <person name="Seo J."/>
            <person name="Cho J.-H."/>
            <person name="Park Y.-E."/>
            <person name="Jang D.-C."/>
            <person name="Im J.-S."/>
            <person name="Choi J.-G."/>
            <person name="Park H.-J."/>
            <person name="Lee G.-B."/>
            <person name="Lee Y.-G."/>
            <person name="Hong S.-Y."/>
            <person name="Cho K."/>
            <person name="Sohn K.H."/>
        </authorList>
    </citation>
    <scope>NUCLEOTIDE SEQUENCE</scope>
    <source>
        <strain evidence="1">KR_2_A2</strain>
    </source>
</reference>
<proteinExistence type="predicted"/>
<accession>A0A8S9V796</accession>
<evidence type="ECO:0000313" key="2">
    <source>
        <dbReference type="Proteomes" id="UP000704712"/>
    </source>
</evidence>
<sequence length="99" mass="11466">VHYSFNAHVILISLGCMRTCGFKLVFEEDQSTTWLCKDGLMLRFDCYDILYRMRVKRSLRLVGAAVNRQKSESASLLMTLLLKLNNEFKRADHSVVVLH</sequence>
<organism evidence="1 2">
    <name type="scientific">Phytophthora infestans</name>
    <name type="common">Potato late blight agent</name>
    <name type="synonym">Botrytis infestans</name>
    <dbReference type="NCBI Taxonomy" id="4787"/>
    <lineage>
        <taxon>Eukaryota</taxon>
        <taxon>Sar</taxon>
        <taxon>Stramenopiles</taxon>
        <taxon>Oomycota</taxon>
        <taxon>Peronosporomycetes</taxon>
        <taxon>Peronosporales</taxon>
        <taxon>Peronosporaceae</taxon>
        <taxon>Phytophthora</taxon>
    </lineage>
</organism>
<evidence type="ECO:0000313" key="1">
    <source>
        <dbReference type="EMBL" id="KAF4147079.1"/>
    </source>
</evidence>